<feature type="region of interest" description="Disordered" evidence="1">
    <location>
        <begin position="96"/>
        <end position="230"/>
    </location>
</feature>
<reference evidence="3" key="1">
    <citation type="journal article" date="2019" name="Int. J. Syst. Evol. Microbiol.">
        <title>The Global Catalogue of Microorganisms (GCM) 10K type strain sequencing project: providing services to taxonomists for standard genome sequencing and annotation.</title>
        <authorList>
            <consortium name="The Broad Institute Genomics Platform"/>
            <consortium name="The Broad Institute Genome Sequencing Center for Infectious Disease"/>
            <person name="Wu L."/>
            <person name="Ma J."/>
        </authorList>
    </citation>
    <scope>NUCLEOTIDE SEQUENCE [LARGE SCALE GENOMIC DNA]</scope>
    <source>
        <strain evidence="3">CGMCC 4.7393</strain>
    </source>
</reference>
<dbReference type="Proteomes" id="UP001596405">
    <property type="component" value="Unassembled WGS sequence"/>
</dbReference>
<feature type="compositionally biased region" description="Basic and acidic residues" evidence="1">
    <location>
        <begin position="169"/>
        <end position="184"/>
    </location>
</feature>
<keyword evidence="3" id="KW-1185">Reference proteome</keyword>
<evidence type="ECO:0000256" key="1">
    <source>
        <dbReference type="SAM" id="MobiDB-lite"/>
    </source>
</evidence>
<comment type="caution">
    <text evidence="2">The sequence shown here is derived from an EMBL/GenBank/DDBJ whole genome shotgun (WGS) entry which is preliminary data.</text>
</comment>
<proteinExistence type="predicted"/>
<feature type="compositionally biased region" description="Basic and acidic residues" evidence="1">
    <location>
        <begin position="194"/>
        <end position="204"/>
    </location>
</feature>
<feature type="compositionally biased region" description="Low complexity" evidence="1">
    <location>
        <begin position="126"/>
        <end position="144"/>
    </location>
</feature>
<evidence type="ECO:0000313" key="3">
    <source>
        <dbReference type="Proteomes" id="UP001596405"/>
    </source>
</evidence>
<gene>
    <name evidence="2" type="ORF">ACFQHR_05935</name>
</gene>
<feature type="compositionally biased region" description="Basic and acidic residues" evidence="1">
    <location>
        <begin position="279"/>
        <end position="318"/>
    </location>
</feature>
<accession>A0ABW2DJH7</accession>
<feature type="compositionally biased region" description="Basic and acidic residues" evidence="1">
    <location>
        <begin position="12"/>
        <end position="36"/>
    </location>
</feature>
<protein>
    <recommendedName>
        <fullName evidence="4">SWFGD domain-containing protein</fullName>
    </recommendedName>
</protein>
<evidence type="ECO:0008006" key="4">
    <source>
        <dbReference type="Google" id="ProtNLM"/>
    </source>
</evidence>
<name>A0ABW2DJH7_9BACT</name>
<feature type="region of interest" description="Disordered" evidence="1">
    <location>
        <begin position="279"/>
        <end position="346"/>
    </location>
</feature>
<feature type="compositionally biased region" description="Polar residues" evidence="1">
    <location>
        <begin position="1"/>
        <end position="10"/>
    </location>
</feature>
<evidence type="ECO:0000313" key="2">
    <source>
        <dbReference type="EMBL" id="MFC6997155.1"/>
    </source>
</evidence>
<dbReference type="RefSeq" id="WP_066615275.1">
    <property type="nucleotide sequence ID" value="NZ_JBHSYQ010000003.1"/>
</dbReference>
<feature type="compositionally biased region" description="Polar residues" evidence="1">
    <location>
        <begin position="45"/>
        <end position="65"/>
    </location>
</feature>
<dbReference type="EMBL" id="JBHSYQ010000003">
    <property type="protein sequence ID" value="MFC6997155.1"/>
    <property type="molecule type" value="Genomic_DNA"/>
</dbReference>
<organism evidence="2 3">
    <name type="scientific">Rufibacter roseus</name>
    <dbReference type="NCBI Taxonomy" id="1567108"/>
    <lineage>
        <taxon>Bacteria</taxon>
        <taxon>Pseudomonadati</taxon>
        <taxon>Bacteroidota</taxon>
        <taxon>Cytophagia</taxon>
        <taxon>Cytophagales</taxon>
        <taxon>Hymenobacteraceae</taxon>
        <taxon>Rufibacter</taxon>
    </lineage>
</organism>
<sequence>MQNNQRNWTGPDQDRQEENHRVGRDLYNRDQERDNRNQNSDNHSHNPQWNMGNNFHTGYSNQSRSHFPEDTHQRTSNADWGGSHDKHYGVREYSTYRSPNNLNYGDGRGHSSAHTRFEDNTSANRQHNSGSQNHSSNQHSSNSHFAPYGDGRGNYNARQDSYGNGYGNDHIHSERVSPQRRMDDSNENYYRGAYMDDRGVKKDLPNPSQNPYNEYPGSRSRYKDDDYRYGSGNHTWYEERRYTDDTGRRADRDKGDILDDMGAGIRDAWHDLKHGAQNMWHRDSSDNNDRDRSNRHDSNYRGGNRNDYEYRSRRDRGYESGPRWSDETDSGDDSFFYSDGRNPRYY</sequence>
<feature type="region of interest" description="Disordered" evidence="1">
    <location>
        <begin position="1"/>
        <end position="84"/>
    </location>
</feature>